<organism evidence="1 2">
    <name type="scientific">Lutibacter maritimus</name>
    <dbReference type="NCBI Taxonomy" id="593133"/>
    <lineage>
        <taxon>Bacteria</taxon>
        <taxon>Pseudomonadati</taxon>
        <taxon>Bacteroidota</taxon>
        <taxon>Flavobacteriia</taxon>
        <taxon>Flavobacteriales</taxon>
        <taxon>Flavobacteriaceae</taxon>
        <taxon>Lutibacter</taxon>
    </lineage>
</organism>
<evidence type="ECO:0000313" key="2">
    <source>
        <dbReference type="Proteomes" id="UP000199312"/>
    </source>
</evidence>
<dbReference type="GO" id="GO:0008811">
    <property type="term" value="F:chloramphenicol O-acetyltransferase activity"/>
    <property type="evidence" value="ECO:0007669"/>
    <property type="project" value="InterPro"/>
</dbReference>
<dbReference type="AlphaFoldDB" id="A0A1I6SA97"/>
<dbReference type="RefSeq" id="WP_090228723.1">
    <property type="nucleotide sequence ID" value="NZ_FOZP01000008.1"/>
</dbReference>
<dbReference type="SMART" id="SM01059">
    <property type="entry name" value="CAT"/>
    <property type="match status" value="1"/>
</dbReference>
<dbReference type="EMBL" id="FOZP01000008">
    <property type="protein sequence ID" value="SFS73895.1"/>
    <property type="molecule type" value="Genomic_DNA"/>
</dbReference>
<dbReference type="PANTHER" id="PTHR38474">
    <property type="entry name" value="SLR0299 PROTEIN"/>
    <property type="match status" value="1"/>
</dbReference>
<sequence length="211" mass="24732">MEKFDIENWIRKPQFDFFKTYEDPFFNITSTIEVTNLYNYCKKHNLSFSLACIYVAIKCINEIQEFKLRIFNDEIYLFNTVEIGSTILNDDNTFSFCYFKNKSSIFEFNTQGKEVIENHKKGNVFEPKEDLLAIIHCSTIPWISFTGIKNARKGDEAKHGIPKIIFGKVFEENNIKKIPFSVEAHHALLDGFHVALLFKKMQNFINKLSEI</sequence>
<gene>
    <name evidence="1" type="ORF">SAMN04488006_2862</name>
</gene>
<dbReference type="OrthoDB" id="9801766at2"/>
<evidence type="ECO:0000313" key="1">
    <source>
        <dbReference type="EMBL" id="SFS73895.1"/>
    </source>
</evidence>
<accession>A0A1I6SA97</accession>
<dbReference type="Proteomes" id="UP000199312">
    <property type="component" value="Unassembled WGS sequence"/>
</dbReference>
<dbReference type="InterPro" id="IPR023213">
    <property type="entry name" value="CAT-like_dom_sf"/>
</dbReference>
<dbReference type="STRING" id="593133.SAMN04488006_2862"/>
<proteinExistence type="predicted"/>
<name>A0A1I6SA97_9FLAO</name>
<keyword evidence="1" id="KW-0808">Transferase</keyword>
<reference evidence="2" key="1">
    <citation type="submission" date="2016-10" db="EMBL/GenBank/DDBJ databases">
        <authorList>
            <person name="Varghese N."/>
            <person name="Submissions S."/>
        </authorList>
    </citation>
    <scope>NUCLEOTIDE SEQUENCE [LARGE SCALE GENOMIC DNA]</scope>
    <source>
        <strain evidence="2">DSM 24450</strain>
    </source>
</reference>
<dbReference type="Gene3D" id="3.30.559.10">
    <property type="entry name" value="Chloramphenicol acetyltransferase-like domain"/>
    <property type="match status" value="1"/>
</dbReference>
<dbReference type="SUPFAM" id="SSF52777">
    <property type="entry name" value="CoA-dependent acyltransferases"/>
    <property type="match status" value="1"/>
</dbReference>
<dbReference type="Pfam" id="PF00302">
    <property type="entry name" value="CAT"/>
    <property type="match status" value="1"/>
</dbReference>
<dbReference type="PANTHER" id="PTHR38474:SF1">
    <property type="entry name" value="SLR0299 PROTEIN"/>
    <property type="match status" value="1"/>
</dbReference>
<dbReference type="InterPro" id="IPR001707">
    <property type="entry name" value="Cmp_AcTrfase"/>
</dbReference>
<protein>
    <submittedName>
        <fullName evidence="1">Chloramphenicol O-acetyltransferase type A</fullName>
    </submittedName>
</protein>
<keyword evidence="2" id="KW-1185">Reference proteome</keyword>